<dbReference type="AlphaFoldDB" id="A0AAN5BUA4"/>
<comment type="caution">
    <text evidence="1">The sequence shown here is derived from an EMBL/GenBank/DDBJ whole genome shotgun (WGS) entry which is preliminary data.</text>
</comment>
<dbReference type="EMBL" id="BSYA01000029">
    <property type="protein sequence ID" value="GMG26753.1"/>
    <property type="molecule type" value="Genomic_DNA"/>
</dbReference>
<accession>A0AAN5BUA4</accession>
<name>A0AAN5BUA4_ASPOZ</name>
<protein>
    <submittedName>
        <fullName evidence="1">Unnamed protein product</fullName>
    </submittedName>
</protein>
<proteinExistence type="predicted"/>
<organism evidence="1 2">
    <name type="scientific">Aspergillus oryzae</name>
    <name type="common">Yellow koji mold</name>
    <dbReference type="NCBI Taxonomy" id="5062"/>
    <lineage>
        <taxon>Eukaryota</taxon>
        <taxon>Fungi</taxon>
        <taxon>Dikarya</taxon>
        <taxon>Ascomycota</taxon>
        <taxon>Pezizomycotina</taxon>
        <taxon>Eurotiomycetes</taxon>
        <taxon>Eurotiomycetidae</taxon>
        <taxon>Eurotiales</taxon>
        <taxon>Aspergillaceae</taxon>
        <taxon>Aspergillus</taxon>
        <taxon>Aspergillus subgen. Circumdati</taxon>
    </lineage>
</organism>
<evidence type="ECO:0000313" key="2">
    <source>
        <dbReference type="Proteomes" id="UP001165205"/>
    </source>
</evidence>
<reference evidence="1" key="1">
    <citation type="submission" date="2023-04" db="EMBL/GenBank/DDBJ databases">
        <title>Aspergillus oryzae NBRC 4228.</title>
        <authorList>
            <person name="Ichikawa N."/>
            <person name="Sato H."/>
            <person name="Tonouchi N."/>
        </authorList>
    </citation>
    <scope>NUCLEOTIDE SEQUENCE</scope>
    <source>
        <strain evidence="1">NBRC 4228</strain>
    </source>
</reference>
<evidence type="ECO:0000313" key="1">
    <source>
        <dbReference type="EMBL" id="GMG26753.1"/>
    </source>
</evidence>
<dbReference type="Proteomes" id="UP001165205">
    <property type="component" value="Unassembled WGS sequence"/>
</dbReference>
<gene>
    <name evidence="1" type="ORF">Aory04_000349600</name>
</gene>
<sequence length="139" mass="15415">MSKGCIETSLNIDKVFDNASTNIFRYLQQQANKLKDGKDHCSGSHGTMVISSRWPNTNNSAFSLGWGLNVMSAPVQGNIAFTKELRVRANIGPSRSSDKQMQHWAVSIQSPRAVGRLKAKGLFLKEISTRPSIARYCKE</sequence>